<dbReference type="OrthoDB" id="1646880at2"/>
<protein>
    <submittedName>
        <fullName evidence="4">LytTR family two component transcriptional regulator</fullName>
    </submittedName>
</protein>
<evidence type="ECO:0000313" key="4">
    <source>
        <dbReference type="EMBL" id="PSL04895.1"/>
    </source>
</evidence>
<feature type="domain" description="Response regulatory" evidence="2">
    <location>
        <begin position="4"/>
        <end position="115"/>
    </location>
</feature>
<keyword evidence="1" id="KW-0597">Phosphoprotein</keyword>
<dbReference type="Gene3D" id="3.40.50.2300">
    <property type="match status" value="1"/>
</dbReference>
<sequence length="240" mass="27615">MMTKAVIIDDEPLAVELIKEYLKDYPEIEVVHIAYDGFDGIKAIQNFQPDLVFLDVEMPKINGFEMLELLDNPPGIIFTTAYDQYAVRAFDAQAIDYLLKPFSKNRFSQAMQRFLNGNKSISSEQEELQDGPVSRVVLRVKNGIKIIPVEDIHFLEANDDYVNIYTKEGKFLKNKTLSHFEKALDGSQFIRVHRSYIVRVGEISKLEPYEKESYRIRLRSGEYIPISKSGMPKLKKVLGI</sequence>
<dbReference type="Pfam" id="PF00072">
    <property type="entry name" value="Response_reg"/>
    <property type="match status" value="1"/>
</dbReference>
<dbReference type="Gene3D" id="2.40.50.1020">
    <property type="entry name" value="LytTr DNA-binding domain"/>
    <property type="match status" value="1"/>
</dbReference>
<comment type="caution">
    <text evidence="4">The sequence shown here is derived from an EMBL/GenBank/DDBJ whole genome shotgun (WGS) entry which is preliminary data.</text>
</comment>
<dbReference type="SUPFAM" id="SSF52172">
    <property type="entry name" value="CheY-like"/>
    <property type="match status" value="1"/>
</dbReference>
<dbReference type="PROSITE" id="PS50930">
    <property type="entry name" value="HTH_LYTTR"/>
    <property type="match status" value="1"/>
</dbReference>
<organism evidence="4 5">
    <name type="scientific">Cecembia rubra</name>
    <dbReference type="NCBI Taxonomy" id="1485585"/>
    <lineage>
        <taxon>Bacteria</taxon>
        <taxon>Pseudomonadati</taxon>
        <taxon>Bacteroidota</taxon>
        <taxon>Cytophagia</taxon>
        <taxon>Cytophagales</taxon>
        <taxon>Cyclobacteriaceae</taxon>
        <taxon>Cecembia</taxon>
    </lineage>
</organism>
<dbReference type="AlphaFoldDB" id="A0A2P8E5Y7"/>
<dbReference type="SMART" id="SM00448">
    <property type="entry name" value="REC"/>
    <property type="match status" value="1"/>
</dbReference>
<dbReference type="GO" id="GO:0003677">
    <property type="term" value="F:DNA binding"/>
    <property type="evidence" value="ECO:0007669"/>
    <property type="project" value="InterPro"/>
</dbReference>
<name>A0A2P8E5Y7_9BACT</name>
<reference evidence="4 5" key="1">
    <citation type="submission" date="2018-03" db="EMBL/GenBank/DDBJ databases">
        <title>Genomic Encyclopedia of Archaeal and Bacterial Type Strains, Phase II (KMG-II): from individual species to whole genera.</title>
        <authorList>
            <person name="Goeker M."/>
        </authorList>
    </citation>
    <scope>NUCLEOTIDE SEQUENCE [LARGE SCALE GENOMIC DNA]</scope>
    <source>
        <strain evidence="4 5">DSM 28057</strain>
    </source>
</reference>
<feature type="domain" description="HTH LytTR-type" evidence="3">
    <location>
        <begin position="136"/>
        <end position="240"/>
    </location>
</feature>
<evidence type="ECO:0000256" key="1">
    <source>
        <dbReference type="PROSITE-ProRule" id="PRU00169"/>
    </source>
</evidence>
<dbReference type="PROSITE" id="PS50110">
    <property type="entry name" value="RESPONSE_REGULATORY"/>
    <property type="match status" value="1"/>
</dbReference>
<dbReference type="PANTHER" id="PTHR37299:SF1">
    <property type="entry name" value="STAGE 0 SPORULATION PROTEIN A HOMOLOG"/>
    <property type="match status" value="1"/>
</dbReference>
<dbReference type="InterPro" id="IPR001789">
    <property type="entry name" value="Sig_transdc_resp-reg_receiver"/>
</dbReference>
<dbReference type="InterPro" id="IPR007492">
    <property type="entry name" value="LytTR_DNA-bd_dom"/>
</dbReference>
<dbReference type="SMART" id="SM00850">
    <property type="entry name" value="LytTR"/>
    <property type="match status" value="1"/>
</dbReference>
<accession>A0A2P8E5Y7</accession>
<dbReference type="InterPro" id="IPR011006">
    <property type="entry name" value="CheY-like_superfamily"/>
</dbReference>
<dbReference type="EMBL" id="PYGF01000004">
    <property type="protein sequence ID" value="PSL04895.1"/>
    <property type="molecule type" value="Genomic_DNA"/>
</dbReference>
<evidence type="ECO:0000259" key="2">
    <source>
        <dbReference type="PROSITE" id="PS50110"/>
    </source>
</evidence>
<dbReference type="Proteomes" id="UP000240708">
    <property type="component" value="Unassembled WGS sequence"/>
</dbReference>
<evidence type="ECO:0000313" key="5">
    <source>
        <dbReference type="Proteomes" id="UP000240708"/>
    </source>
</evidence>
<gene>
    <name evidence="4" type="ORF">CLV48_10469</name>
</gene>
<dbReference type="Pfam" id="PF04397">
    <property type="entry name" value="LytTR"/>
    <property type="match status" value="1"/>
</dbReference>
<proteinExistence type="predicted"/>
<dbReference type="InterPro" id="IPR046947">
    <property type="entry name" value="LytR-like"/>
</dbReference>
<feature type="modified residue" description="4-aspartylphosphate" evidence="1">
    <location>
        <position position="55"/>
    </location>
</feature>
<keyword evidence="5" id="KW-1185">Reference proteome</keyword>
<dbReference type="GO" id="GO:0000156">
    <property type="term" value="F:phosphorelay response regulator activity"/>
    <property type="evidence" value="ECO:0007669"/>
    <property type="project" value="InterPro"/>
</dbReference>
<evidence type="ECO:0000259" key="3">
    <source>
        <dbReference type="PROSITE" id="PS50930"/>
    </source>
</evidence>
<dbReference type="PANTHER" id="PTHR37299">
    <property type="entry name" value="TRANSCRIPTIONAL REGULATOR-RELATED"/>
    <property type="match status" value="1"/>
</dbReference>